<proteinExistence type="predicted"/>
<sequence>MASMSPDEERVLTDEFIDRVTYTKEYSLKGMIRGLTLPPAVPLPPSSSSSKSSLGRLNGLPVELLHMVLVFLDGQSLVRLAETSHRAKEIVDTLPVYQELRQHIPDVLVALAKTHMLRCHGISDIQRALRSSACASCLVSFGGFFFLPTCERVCFDCLYENRALRMITLANARECFRLTARQLETGVPILNTIPGSYSVKWHKHHPNVHRLVNVRQVKAYAIKVHGSIEAVDALLPSTKPGNWSARKYNMFKSFHEASLEPPGRDLTLLPEQIDAVNDDFGGVASIRVAVKG</sequence>
<dbReference type="PROSITE" id="PS50181">
    <property type="entry name" value="FBOX"/>
    <property type="match status" value="1"/>
</dbReference>
<keyword evidence="3" id="KW-1185">Reference proteome</keyword>
<organism evidence="2 3">
    <name type="scientific">Sporothrix bragantina</name>
    <dbReference type="NCBI Taxonomy" id="671064"/>
    <lineage>
        <taxon>Eukaryota</taxon>
        <taxon>Fungi</taxon>
        <taxon>Dikarya</taxon>
        <taxon>Ascomycota</taxon>
        <taxon>Pezizomycotina</taxon>
        <taxon>Sordariomycetes</taxon>
        <taxon>Sordariomycetidae</taxon>
        <taxon>Ophiostomatales</taxon>
        <taxon>Ophiostomataceae</taxon>
        <taxon>Sporothrix</taxon>
    </lineage>
</organism>
<dbReference type="CDD" id="cd09917">
    <property type="entry name" value="F-box_SF"/>
    <property type="match status" value="1"/>
</dbReference>
<feature type="domain" description="F-box" evidence="1">
    <location>
        <begin position="54"/>
        <end position="100"/>
    </location>
</feature>
<protein>
    <recommendedName>
        <fullName evidence="1">F-box domain-containing protein</fullName>
    </recommendedName>
</protein>
<dbReference type="Pfam" id="PF00646">
    <property type="entry name" value="F-box"/>
    <property type="match status" value="1"/>
</dbReference>
<accession>A0ABP0CUG5</accession>
<evidence type="ECO:0000259" key="1">
    <source>
        <dbReference type="PROSITE" id="PS50181"/>
    </source>
</evidence>
<dbReference type="Gene3D" id="1.20.1280.50">
    <property type="match status" value="1"/>
</dbReference>
<dbReference type="Proteomes" id="UP001642406">
    <property type="component" value="Unassembled WGS sequence"/>
</dbReference>
<name>A0ABP0CUG5_9PEZI</name>
<dbReference type="SUPFAM" id="SSF81383">
    <property type="entry name" value="F-box domain"/>
    <property type="match status" value="1"/>
</dbReference>
<reference evidence="2 3" key="1">
    <citation type="submission" date="2024-01" db="EMBL/GenBank/DDBJ databases">
        <authorList>
            <person name="Allen C."/>
            <person name="Tagirdzhanova G."/>
        </authorList>
    </citation>
    <scope>NUCLEOTIDE SEQUENCE [LARGE SCALE GENOMIC DNA]</scope>
</reference>
<dbReference type="InterPro" id="IPR037129">
    <property type="entry name" value="XPA_sf"/>
</dbReference>
<gene>
    <name evidence="2" type="ORF">SBRCBS47491_009406</name>
</gene>
<evidence type="ECO:0000313" key="2">
    <source>
        <dbReference type="EMBL" id="CAK7235764.1"/>
    </source>
</evidence>
<dbReference type="InterPro" id="IPR036047">
    <property type="entry name" value="F-box-like_dom_sf"/>
</dbReference>
<comment type="caution">
    <text evidence="2">The sequence shown here is derived from an EMBL/GenBank/DDBJ whole genome shotgun (WGS) entry which is preliminary data.</text>
</comment>
<dbReference type="InterPro" id="IPR001810">
    <property type="entry name" value="F-box_dom"/>
</dbReference>
<dbReference type="EMBL" id="CAWUHC010000147">
    <property type="protein sequence ID" value="CAK7235764.1"/>
    <property type="molecule type" value="Genomic_DNA"/>
</dbReference>
<evidence type="ECO:0000313" key="3">
    <source>
        <dbReference type="Proteomes" id="UP001642406"/>
    </source>
</evidence>
<dbReference type="Gene3D" id="3.90.530.10">
    <property type="entry name" value="XPA C-terminal domain"/>
    <property type="match status" value="1"/>
</dbReference>